<dbReference type="EMBL" id="CAHIKZ030000347">
    <property type="protein sequence ID" value="CAE1169614.1"/>
    <property type="molecule type" value="Genomic_DNA"/>
</dbReference>
<dbReference type="InterPro" id="IPR036691">
    <property type="entry name" value="Endo/exonu/phosph_ase_sf"/>
</dbReference>
<dbReference type="OrthoDB" id="10030815at2759"/>
<dbReference type="Proteomes" id="UP000597762">
    <property type="component" value="Unassembled WGS sequence"/>
</dbReference>
<comment type="caution">
    <text evidence="1">The sequence shown here is derived from an EMBL/GenBank/DDBJ whole genome shotgun (WGS) entry which is preliminary data.</text>
</comment>
<evidence type="ECO:0000313" key="1">
    <source>
        <dbReference type="EMBL" id="CAE1169614.1"/>
    </source>
</evidence>
<organism evidence="1 2">
    <name type="scientific">Acanthosepion pharaonis</name>
    <name type="common">Pharaoh cuttlefish</name>
    <name type="synonym">Sepia pharaonis</name>
    <dbReference type="NCBI Taxonomy" id="158019"/>
    <lineage>
        <taxon>Eukaryota</taxon>
        <taxon>Metazoa</taxon>
        <taxon>Spiralia</taxon>
        <taxon>Lophotrochozoa</taxon>
        <taxon>Mollusca</taxon>
        <taxon>Cephalopoda</taxon>
        <taxon>Coleoidea</taxon>
        <taxon>Decapodiformes</taxon>
        <taxon>Sepiida</taxon>
        <taxon>Sepiina</taxon>
        <taxon>Sepiidae</taxon>
        <taxon>Acanthosepion</taxon>
    </lineage>
</organism>
<protein>
    <recommendedName>
        <fullName evidence="3">Endonuclease/exonuclease/phosphatase domain-containing protein</fullName>
    </recommendedName>
</protein>
<proteinExistence type="predicted"/>
<keyword evidence="2" id="KW-1185">Reference proteome</keyword>
<sequence>MSDTTNKNANNVRAFAACVSDAPLFWSAGPVRNQQTTTVLARRDVVKIAGQNVHTFREEGTQSLTVTTLYKYLCHLSFRGVRLPISGHRIMKVPESDCAYHLYHSGVEDNSRLYGVAIALSPLARAALLAWEPVSHRLAMVRLKGAVINVTVITVYAPTLNAAEKDKNIIYCVLQAVVDRTPSTVLLVVVWDWNARTGPANKDTRHVLGRFGLGTLCDNGDRLVNFAVANRIVVSNTCCTGCGYDHQCLEDQSYAVNG</sequence>
<dbReference type="AlphaFoldDB" id="A0A812B6F7"/>
<accession>A0A812B6F7</accession>
<evidence type="ECO:0008006" key="3">
    <source>
        <dbReference type="Google" id="ProtNLM"/>
    </source>
</evidence>
<dbReference type="SUPFAM" id="SSF56219">
    <property type="entry name" value="DNase I-like"/>
    <property type="match status" value="1"/>
</dbReference>
<gene>
    <name evidence="1" type="ORF">SPHA_10695</name>
</gene>
<reference evidence="1" key="1">
    <citation type="submission" date="2021-01" db="EMBL/GenBank/DDBJ databases">
        <authorList>
            <person name="Li R."/>
            <person name="Bekaert M."/>
        </authorList>
    </citation>
    <scope>NUCLEOTIDE SEQUENCE</scope>
    <source>
        <strain evidence="1">Farmed</strain>
    </source>
</reference>
<dbReference type="Gene3D" id="3.60.10.10">
    <property type="entry name" value="Endonuclease/exonuclease/phosphatase"/>
    <property type="match status" value="1"/>
</dbReference>
<evidence type="ECO:0000313" key="2">
    <source>
        <dbReference type="Proteomes" id="UP000597762"/>
    </source>
</evidence>
<name>A0A812B6F7_ACAPH</name>